<feature type="coiled-coil region" evidence="1">
    <location>
        <begin position="28"/>
        <end position="55"/>
    </location>
</feature>
<protein>
    <submittedName>
        <fullName evidence="2">Helix-turn-helix, AraC type</fullName>
    </submittedName>
</protein>
<dbReference type="Proteomes" id="UP000002383">
    <property type="component" value="Chromosome"/>
</dbReference>
<dbReference type="RefSeq" id="WP_012637129.1">
    <property type="nucleotide sequence ID" value="NC_011901.1"/>
</dbReference>
<proteinExistence type="predicted"/>
<sequence precursor="true">MTTAIRTLLILLVAFVALFQAGVSAQELRSLDEDTQALKREIIELNRELFILEEELLFPANTQVVVFISTDVGELFALDSVRLQINGEVVANHLYTQREQDALRRGGVHRLYLGNIRTGEHLLEAVFIGKGPSERDYRRGTFLRFDKGLGPKYVELRIEDSTRKQQPEFVVREWE</sequence>
<evidence type="ECO:0000313" key="3">
    <source>
        <dbReference type="Proteomes" id="UP000002383"/>
    </source>
</evidence>
<dbReference type="eggNOG" id="ENOG5031XQC">
    <property type="taxonomic scope" value="Bacteria"/>
</dbReference>
<dbReference type="HOGENOM" id="CLU_118985_1_0_6"/>
<dbReference type="AlphaFoldDB" id="B8GLN8"/>
<dbReference type="KEGG" id="tgr:Tgr7_0544"/>
<keyword evidence="3" id="KW-1185">Reference proteome</keyword>
<gene>
    <name evidence="2" type="ordered locus">Tgr7_0544</name>
</gene>
<accession>B8GLN8</accession>
<name>B8GLN8_THISH</name>
<reference evidence="2 3" key="1">
    <citation type="journal article" date="2011" name="Stand. Genomic Sci.">
        <title>Complete genome sequence of 'Thioalkalivibrio sulfidophilus' HL-EbGr7.</title>
        <authorList>
            <person name="Muyzer G."/>
            <person name="Sorokin D.Y."/>
            <person name="Mavromatis K."/>
            <person name="Lapidus A."/>
            <person name="Clum A."/>
            <person name="Ivanova N."/>
            <person name="Pati A."/>
            <person name="d'Haeseleer P."/>
            <person name="Woyke T."/>
            <person name="Kyrpides N.C."/>
        </authorList>
    </citation>
    <scope>NUCLEOTIDE SEQUENCE [LARGE SCALE GENOMIC DNA]</scope>
    <source>
        <strain evidence="2 3">HL-EbGR7</strain>
    </source>
</reference>
<dbReference type="STRING" id="396588.Tgr7_0544"/>
<evidence type="ECO:0000256" key="1">
    <source>
        <dbReference type="SAM" id="Coils"/>
    </source>
</evidence>
<organism evidence="2 3">
    <name type="scientific">Thioalkalivibrio sulfidiphilus (strain HL-EbGR7)</name>
    <dbReference type="NCBI Taxonomy" id="396588"/>
    <lineage>
        <taxon>Bacteria</taxon>
        <taxon>Pseudomonadati</taxon>
        <taxon>Pseudomonadota</taxon>
        <taxon>Gammaproteobacteria</taxon>
        <taxon>Chromatiales</taxon>
        <taxon>Ectothiorhodospiraceae</taxon>
        <taxon>Thioalkalivibrio</taxon>
    </lineage>
</organism>
<evidence type="ECO:0000313" key="2">
    <source>
        <dbReference type="EMBL" id="ACL71641.1"/>
    </source>
</evidence>
<dbReference type="EMBL" id="CP001339">
    <property type="protein sequence ID" value="ACL71641.1"/>
    <property type="molecule type" value="Genomic_DNA"/>
</dbReference>
<keyword evidence="1" id="KW-0175">Coiled coil</keyword>